<keyword evidence="4" id="KW-0378">Hydrolase</keyword>
<evidence type="ECO:0000256" key="5">
    <source>
        <dbReference type="ARBA" id="ARBA00022989"/>
    </source>
</evidence>
<dbReference type="GO" id="GO:0005886">
    <property type="term" value="C:plasma membrane"/>
    <property type="evidence" value="ECO:0007669"/>
    <property type="project" value="UniProtKB-SubCell"/>
</dbReference>
<keyword evidence="2" id="KW-1003">Cell membrane</keyword>
<accession>A0AAU8IDF5</accession>
<dbReference type="PANTHER" id="PTHR14969:SF62">
    <property type="entry name" value="DECAPRENYLPHOSPHORYL-5-PHOSPHORIBOSE PHOSPHATASE RV3807C-RELATED"/>
    <property type="match status" value="1"/>
</dbReference>
<dbReference type="RefSeq" id="WP_129929023.1">
    <property type="nucleotide sequence ID" value="NZ_CP159510.1"/>
</dbReference>
<dbReference type="AlphaFoldDB" id="A0AAU8IDF5"/>
<evidence type="ECO:0000256" key="1">
    <source>
        <dbReference type="ARBA" id="ARBA00004651"/>
    </source>
</evidence>
<proteinExistence type="predicted"/>
<evidence type="ECO:0000259" key="8">
    <source>
        <dbReference type="SMART" id="SM00014"/>
    </source>
</evidence>
<dbReference type="GO" id="GO:0016787">
    <property type="term" value="F:hydrolase activity"/>
    <property type="evidence" value="ECO:0007669"/>
    <property type="project" value="UniProtKB-KW"/>
</dbReference>
<dbReference type="SMART" id="SM00014">
    <property type="entry name" value="acidPPc"/>
    <property type="match status" value="1"/>
</dbReference>
<dbReference type="InterPro" id="IPR000326">
    <property type="entry name" value="PAP2/HPO"/>
</dbReference>
<reference evidence="9" key="1">
    <citation type="submission" date="2024-06" db="EMBL/GenBank/DDBJ databases">
        <authorList>
            <person name="Fan A."/>
            <person name="Zhang F.Y."/>
            <person name="Zhang L."/>
        </authorList>
    </citation>
    <scope>NUCLEOTIDE SEQUENCE</scope>
    <source>
        <strain evidence="9">Y61</strain>
    </source>
</reference>
<evidence type="ECO:0000256" key="7">
    <source>
        <dbReference type="SAM" id="Phobius"/>
    </source>
</evidence>
<evidence type="ECO:0000313" key="9">
    <source>
        <dbReference type="EMBL" id="XCJ16235.1"/>
    </source>
</evidence>
<protein>
    <submittedName>
        <fullName evidence="9">Phosphatase PAP2 family protein</fullName>
    </submittedName>
</protein>
<feature type="transmembrane region" description="Helical" evidence="7">
    <location>
        <begin position="29"/>
        <end position="56"/>
    </location>
</feature>
<comment type="subcellular location">
    <subcellularLocation>
        <location evidence="1">Cell membrane</location>
        <topology evidence="1">Multi-pass membrane protein</topology>
    </subcellularLocation>
</comment>
<dbReference type="InterPro" id="IPR036938">
    <property type="entry name" value="PAP2/HPO_sf"/>
</dbReference>
<evidence type="ECO:0000256" key="2">
    <source>
        <dbReference type="ARBA" id="ARBA00022475"/>
    </source>
</evidence>
<dbReference type="PANTHER" id="PTHR14969">
    <property type="entry name" value="SPHINGOSINE-1-PHOSPHATE PHOSPHOHYDROLASE"/>
    <property type="match status" value="1"/>
</dbReference>
<keyword evidence="6 7" id="KW-0472">Membrane</keyword>
<dbReference type="EMBL" id="CP159510">
    <property type="protein sequence ID" value="XCJ16235.1"/>
    <property type="molecule type" value="Genomic_DNA"/>
</dbReference>
<evidence type="ECO:0000256" key="4">
    <source>
        <dbReference type="ARBA" id="ARBA00022801"/>
    </source>
</evidence>
<dbReference type="SUPFAM" id="SSF48317">
    <property type="entry name" value="Acid phosphatase/Vanadium-dependent haloperoxidase"/>
    <property type="match status" value="1"/>
</dbReference>
<dbReference type="CDD" id="cd01610">
    <property type="entry name" value="PAP2_like"/>
    <property type="match status" value="1"/>
</dbReference>
<feature type="transmembrane region" description="Helical" evidence="7">
    <location>
        <begin position="157"/>
        <end position="175"/>
    </location>
</feature>
<evidence type="ECO:0000256" key="6">
    <source>
        <dbReference type="ARBA" id="ARBA00023136"/>
    </source>
</evidence>
<keyword evidence="5 7" id="KW-1133">Transmembrane helix</keyword>
<keyword evidence="3 7" id="KW-0812">Transmembrane</keyword>
<feature type="domain" description="Phosphatidic acid phosphatase type 2/haloperoxidase" evidence="8">
    <location>
        <begin position="65"/>
        <end position="172"/>
    </location>
</feature>
<evidence type="ECO:0000256" key="3">
    <source>
        <dbReference type="ARBA" id="ARBA00022692"/>
    </source>
</evidence>
<organism evidence="9">
    <name type="scientific">Sporolactobacillus sp. Y61</name>
    <dbReference type="NCBI Taxonomy" id="3160863"/>
    <lineage>
        <taxon>Bacteria</taxon>
        <taxon>Bacillati</taxon>
        <taxon>Bacillota</taxon>
        <taxon>Bacilli</taxon>
        <taxon>Bacillales</taxon>
        <taxon>Sporolactobacillaceae</taxon>
        <taxon>Sporolactobacillus</taxon>
    </lineage>
</organism>
<dbReference type="Pfam" id="PF01569">
    <property type="entry name" value="PAP2"/>
    <property type="match status" value="1"/>
</dbReference>
<sequence length="177" mass="19533">MAAKSIDNLYEVECQIFKRINCYFEHRGLYIYFRLVTSVGGAVTEILAVLLILFFAEGTLHRTAVACAISLTGSHIIVQVLKRLFPRNRPYLALAGAKVMKNPLTDHSFPSGHATAVFSVIIPLILYQPMLVFLLLPLALSVATSRIFLGLHYPSDVLAGISLGTLTGLITYFQMMS</sequence>
<gene>
    <name evidence="9" type="ORF">ABNN70_11125</name>
</gene>
<name>A0AAU8IDF5_9BACL</name>
<dbReference type="Gene3D" id="1.20.144.10">
    <property type="entry name" value="Phosphatidic acid phosphatase type 2/haloperoxidase"/>
    <property type="match status" value="2"/>
</dbReference>